<dbReference type="InterPro" id="IPR043502">
    <property type="entry name" value="DNA/RNA_pol_sf"/>
</dbReference>
<dbReference type="OrthoDB" id="7693469at2759"/>
<feature type="domain" description="CCHC-type" evidence="7">
    <location>
        <begin position="227"/>
        <end position="243"/>
    </location>
</feature>
<proteinExistence type="predicted"/>
<dbReference type="PANTHER" id="PTHR37984">
    <property type="entry name" value="PROTEIN CBG26694"/>
    <property type="match status" value="1"/>
</dbReference>
<keyword evidence="4" id="KW-0378">Hydrolase</keyword>
<dbReference type="GO" id="GO:0008270">
    <property type="term" value="F:zinc ion binding"/>
    <property type="evidence" value="ECO:0007669"/>
    <property type="project" value="UniProtKB-KW"/>
</dbReference>
<evidence type="ECO:0000256" key="4">
    <source>
        <dbReference type="ARBA" id="ARBA00022759"/>
    </source>
</evidence>
<dbReference type="Gene3D" id="2.40.70.10">
    <property type="entry name" value="Acid Proteases"/>
    <property type="match status" value="1"/>
</dbReference>
<dbReference type="Pfam" id="PF00078">
    <property type="entry name" value="RVT_1"/>
    <property type="match status" value="1"/>
</dbReference>
<dbReference type="STRING" id="67767.A0A0J7KQL1"/>
<evidence type="ECO:0000259" key="8">
    <source>
        <dbReference type="PROSITE" id="PS50878"/>
    </source>
</evidence>
<dbReference type="PROSITE" id="PS50878">
    <property type="entry name" value="RT_POL"/>
    <property type="match status" value="1"/>
</dbReference>
<organism evidence="9 10">
    <name type="scientific">Lasius niger</name>
    <name type="common">Black garden ant</name>
    <dbReference type="NCBI Taxonomy" id="67767"/>
    <lineage>
        <taxon>Eukaryota</taxon>
        <taxon>Metazoa</taxon>
        <taxon>Ecdysozoa</taxon>
        <taxon>Arthropoda</taxon>
        <taxon>Hexapoda</taxon>
        <taxon>Insecta</taxon>
        <taxon>Pterygota</taxon>
        <taxon>Neoptera</taxon>
        <taxon>Endopterygota</taxon>
        <taxon>Hymenoptera</taxon>
        <taxon>Apocrita</taxon>
        <taxon>Aculeata</taxon>
        <taxon>Formicoidea</taxon>
        <taxon>Formicidae</taxon>
        <taxon>Formicinae</taxon>
        <taxon>Lasius</taxon>
        <taxon>Lasius</taxon>
    </lineage>
</organism>
<evidence type="ECO:0000313" key="9">
    <source>
        <dbReference type="EMBL" id="KMQ92652.1"/>
    </source>
</evidence>
<evidence type="ECO:0000259" key="7">
    <source>
        <dbReference type="PROSITE" id="PS50158"/>
    </source>
</evidence>
<dbReference type="Gene3D" id="3.30.70.270">
    <property type="match status" value="1"/>
</dbReference>
<dbReference type="SMART" id="SM00343">
    <property type="entry name" value="ZnF_C2HC"/>
    <property type="match status" value="2"/>
</dbReference>
<dbReference type="CDD" id="cd00303">
    <property type="entry name" value="retropepsin_like"/>
    <property type="match status" value="1"/>
</dbReference>
<dbReference type="CDD" id="cd01647">
    <property type="entry name" value="RT_LTR"/>
    <property type="match status" value="1"/>
</dbReference>
<dbReference type="Pfam" id="PF00098">
    <property type="entry name" value="zf-CCHC"/>
    <property type="match status" value="2"/>
</dbReference>
<comment type="caution">
    <text evidence="9">The sequence shown here is derived from an EMBL/GenBank/DDBJ whole genome shotgun (WGS) entry which is preliminary data.</text>
</comment>
<dbReference type="SUPFAM" id="SSF56672">
    <property type="entry name" value="DNA/RNA polymerases"/>
    <property type="match status" value="1"/>
</dbReference>
<dbReference type="InterPro" id="IPR050951">
    <property type="entry name" value="Retrovirus_Pol_polyprotein"/>
</dbReference>
<dbReference type="Proteomes" id="UP000036403">
    <property type="component" value="Unassembled WGS sequence"/>
</dbReference>
<name>A0A0J7KQL1_LASNI</name>
<dbReference type="InterPro" id="IPR036875">
    <property type="entry name" value="Znf_CCHC_sf"/>
</dbReference>
<dbReference type="SUPFAM" id="SSF50630">
    <property type="entry name" value="Acid proteases"/>
    <property type="match status" value="1"/>
</dbReference>
<dbReference type="Pfam" id="PF03732">
    <property type="entry name" value="Retrotrans_gag"/>
    <property type="match status" value="1"/>
</dbReference>
<keyword evidence="5" id="KW-0863">Zinc-finger</keyword>
<dbReference type="Gene3D" id="3.10.10.10">
    <property type="entry name" value="HIV Type 1 Reverse Transcriptase, subunit A, domain 1"/>
    <property type="match status" value="1"/>
</dbReference>
<protein>
    <submittedName>
        <fullName evidence="9">Enzymatic poly</fullName>
    </submittedName>
</protein>
<feature type="domain" description="CCHC-type" evidence="7">
    <location>
        <begin position="248"/>
        <end position="263"/>
    </location>
</feature>
<gene>
    <name evidence="9" type="ORF">RF55_7328</name>
</gene>
<reference evidence="9 10" key="1">
    <citation type="submission" date="2015-04" db="EMBL/GenBank/DDBJ databases">
        <title>Lasius niger genome sequencing.</title>
        <authorList>
            <person name="Konorov E.A."/>
            <person name="Nikitin M.A."/>
            <person name="Kirill M.V."/>
            <person name="Chang P."/>
        </authorList>
    </citation>
    <scope>NUCLEOTIDE SEQUENCE [LARGE SCALE GENOMIC DNA]</scope>
    <source>
        <tissue evidence="9">Whole</tissue>
    </source>
</reference>
<dbReference type="GO" id="GO:0003676">
    <property type="term" value="F:nucleic acid binding"/>
    <property type="evidence" value="ECO:0007669"/>
    <property type="project" value="InterPro"/>
</dbReference>
<accession>A0A0J7KQL1</accession>
<feature type="region of interest" description="Disordered" evidence="6">
    <location>
        <begin position="204"/>
        <end position="224"/>
    </location>
</feature>
<keyword evidence="10" id="KW-1185">Reference proteome</keyword>
<dbReference type="GO" id="GO:0016779">
    <property type="term" value="F:nucleotidyltransferase activity"/>
    <property type="evidence" value="ECO:0007669"/>
    <property type="project" value="UniProtKB-KW"/>
</dbReference>
<evidence type="ECO:0000256" key="2">
    <source>
        <dbReference type="ARBA" id="ARBA00022695"/>
    </source>
</evidence>
<dbReference type="Gene3D" id="4.10.60.10">
    <property type="entry name" value="Zinc finger, CCHC-type"/>
    <property type="match status" value="1"/>
</dbReference>
<evidence type="ECO:0000256" key="3">
    <source>
        <dbReference type="ARBA" id="ARBA00022722"/>
    </source>
</evidence>
<keyword evidence="5" id="KW-0862">Zinc</keyword>
<dbReference type="SUPFAM" id="SSF57756">
    <property type="entry name" value="Retrovirus zinc finger-like domains"/>
    <property type="match status" value="1"/>
</dbReference>
<feature type="domain" description="Reverse transcriptase" evidence="8">
    <location>
        <begin position="484"/>
        <end position="663"/>
    </location>
</feature>
<dbReference type="PROSITE" id="PS50158">
    <property type="entry name" value="ZF_CCHC"/>
    <property type="match status" value="2"/>
</dbReference>
<dbReference type="InterPro" id="IPR000477">
    <property type="entry name" value="RT_dom"/>
</dbReference>
<dbReference type="GO" id="GO:0004519">
    <property type="term" value="F:endonuclease activity"/>
    <property type="evidence" value="ECO:0007669"/>
    <property type="project" value="UniProtKB-KW"/>
</dbReference>
<dbReference type="InterPro" id="IPR043128">
    <property type="entry name" value="Rev_trsase/Diguanyl_cyclase"/>
</dbReference>
<dbReference type="GO" id="GO:0071897">
    <property type="term" value="P:DNA biosynthetic process"/>
    <property type="evidence" value="ECO:0007669"/>
    <property type="project" value="UniProtKB-ARBA"/>
</dbReference>
<keyword evidence="1" id="KW-0808">Transferase</keyword>
<evidence type="ECO:0000256" key="5">
    <source>
        <dbReference type="PROSITE-ProRule" id="PRU00047"/>
    </source>
</evidence>
<evidence type="ECO:0000256" key="1">
    <source>
        <dbReference type="ARBA" id="ARBA00022679"/>
    </source>
</evidence>
<sequence length="663" mass="76077">MTNPETTTTIVRLKNSGQESNPERQPAVRKTESQFSFQFRDIENTVRPFEGSTGLSVRRWIDEFEETATLFKWNEMQKLIFGKKSLTGIAKLYVQSETGITTWKKLKTALIEEFDVRITDADIHRQLAKRRRQKEETMQQYFLIMKEIASRGSITDDSLMEYIIDGIEDDSSDETILYGAETIKEFKVKLRHFEKMRGKIISKTTKDKERKKLPDKDAQNKSKDKGKCYNCGELNHKSADCRNKAKGRKCFKCNKFGHIASECGKTKGGEKDSASTNATVNIVTTQLSQMQITVFIRNKDFEALVDTRSHLNLLRDDIYQSIGEPNLKKTDVRLLGFGRSCISPRGYFTTRFTIDKDDFETDFYVVSNDVMKFPIMLGNDLLEQAELIVNRSGVQILKSKPDSDPPIAAINYIGKAELDIGENVSAAERRKIKKLVDDYMPNKTKDTNVETVIVVKDDEPISCTPRRHPPAERKVIDDQVQEWVKKQIVEPCTSEYASPVVVVRKKDGSPRVCIDYRRLNKKICMDRYPLPVIEDLLDGLSNMKVFSVIDLKNGFFHVAVAPDSRKYTAFVTANGQYWFLKTPMGLSIAPIFQRYINIAFRPLVQQDIVLIYMDDIIVLARDEIEALERLRIILETASEYGLELNLKKIEATEETNRVSRLYN</sequence>
<dbReference type="AlphaFoldDB" id="A0A0J7KQL1"/>
<dbReference type="PANTHER" id="PTHR37984:SF5">
    <property type="entry name" value="PROTEIN NYNRIN-LIKE"/>
    <property type="match status" value="1"/>
</dbReference>
<keyword evidence="4" id="KW-0255">Endonuclease</keyword>
<keyword evidence="5" id="KW-0479">Metal-binding</keyword>
<keyword evidence="2" id="KW-0548">Nucleotidyltransferase</keyword>
<evidence type="ECO:0000256" key="6">
    <source>
        <dbReference type="SAM" id="MobiDB-lite"/>
    </source>
</evidence>
<evidence type="ECO:0000313" key="10">
    <source>
        <dbReference type="Proteomes" id="UP000036403"/>
    </source>
</evidence>
<dbReference type="InterPro" id="IPR001878">
    <property type="entry name" value="Znf_CCHC"/>
</dbReference>
<dbReference type="InterPro" id="IPR021109">
    <property type="entry name" value="Peptidase_aspartic_dom_sf"/>
</dbReference>
<dbReference type="EMBL" id="LBMM01004258">
    <property type="protein sequence ID" value="KMQ92652.1"/>
    <property type="molecule type" value="Genomic_DNA"/>
</dbReference>
<keyword evidence="3" id="KW-0540">Nuclease</keyword>
<dbReference type="PaxDb" id="67767-A0A0J7KQL1"/>
<dbReference type="InterPro" id="IPR005162">
    <property type="entry name" value="Retrotrans_gag_dom"/>
</dbReference>